<keyword evidence="2" id="KW-1185">Reference proteome</keyword>
<name>A0A1X7NRU3_9LACT</name>
<protein>
    <submittedName>
        <fullName evidence="1">Uncharacterized protein</fullName>
    </submittedName>
</protein>
<dbReference type="RefSeq" id="WP_085560455.1">
    <property type="nucleotide sequence ID" value="NZ_FXBJ01000002.1"/>
</dbReference>
<dbReference type="AlphaFoldDB" id="A0A1X7NRU3"/>
<accession>A0A1X7NRU3</accession>
<dbReference type="STRING" id="1073423.SAMN04488700_2450"/>
<evidence type="ECO:0000313" key="1">
    <source>
        <dbReference type="EMBL" id="SMH40911.1"/>
    </source>
</evidence>
<evidence type="ECO:0000313" key="2">
    <source>
        <dbReference type="Proteomes" id="UP000193435"/>
    </source>
</evidence>
<sequence length="71" mass="8444">MNLRDQQLSYGQKSFLKAFEPFVLPKVNQAIIFINQWMNLRDQQLSYIQVADQLEKELGLINYSIKSHWLT</sequence>
<reference evidence="1 2" key="1">
    <citation type="submission" date="2017-04" db="EMBL/GenBank/DDBJ databases">
        <authorList>
            <person name="Afonso C.L."/>
            <person name="Miller P.J."/>
            <person name="Scott M.A."/>
            <person name="Spackman E."/>
            <person name="Goraichik I."/>
            <person name="Dimitrov K.M."/>
            <person name="Suarez D.L."/>
            <person name="Swayne D.E."/>
        </authorList>
    </citation>
    <scope>NUCLEOTIDE SEQUENCE [LARGE SCALE GENOMIC DNA]</scope>
    <source>
        <strain evidence="1 2">LMG26642</strain>
    </source>
</reference>
<gene>
    <name evidence="1" type="ORF">SAMN04488700_2450</name>
</gene>
<dbReference type="EMBL" id="FXBJ01000002">
    <property type="protein sequence ID" value="SMH40911.1"/>
    <property type="molecule type" value="Genomic_DNA"/>
</dbReference>
<proteinExistence type="predicted"/>
<organism evidence="1 2">
    <name type="scientific">Carnobacterium iners</name>
    <dbReference type="NCBI Taxonomy" id="1073423"/>
    <lineage>
        <taxon>Bacteria</taxon>
        <taxon>Bacillati</taxon>
        <taxon>Bacillota</taxon>
        <taxon>Bacilli</taxon>
        <taxon>Lactobacillales</taxon>
        <taxon>Carnobacteriaceae</taxon>
        <taxon>Carnobacterium</taxon>
    </lineage>
</organism>
<dbReference type="Proteomes" id="UP000193435">
    <property type="component" value="Unassembled WGS sequence"/>
</dbReference>